<dbReference type="InterPro" id="IPR047629">
    <property type="entry name" value="IS1182_transpos"/>
</dbReference>
<dbReference type="Pfam" id="PF05598">
    <property type="entry name" value="DUF772"/>
    <property type="match status" value="1"/>
</dbReference>
<dbReference type="EMBL" id="JAIVFQ010000012">
    <property type="protein sequence ID" value="MCC5599823.1"/>
    <property type="molecule type" value="Genomic_DNA"/>
</dbReference>
<evidence type="ECO:0000313" key="4">
    <source>
        <dbReference type="Proteomes" id="UP001199525"/>
    </source>
</evidence>
<dbReference type="RefSeq" id="WP_229484641.1">
    <property type="nucleotide sequence ID" value="NZ_JAIVFQ010000012.1"/>
</dbReference>
<reference evidence="3 4" key="1">
    <citation type="journal article" date="2021" name="Microorganisms">
        <title>Genome Evolution of Filamentous Cyanobacterium Nostoc Species: From Facultative Symbiosis to Free Living.</title>
        <authorList>
            <person name="Huo D."/>
            <person name="Li H."/>
            <person name="Cai F."/>
            <person name="Guo X."/>
            <person name="Qiao Z."/>
            <person name="Wang W."/>
            <person name="Yu G."/>
            <person name="Li R."/>
        </authorList>
    </citation>
    <scope>NUCLEOTIDE SEQUENCE [LARGE SCALE GENOMIC DNA]</scope>
    <source>
        <strain evidence="3 4">CHAB 5714</strain>
    </source>
</reference>
<evidence type="ECO:0000313" key="3">
    <source>
        <dbReference type="EMBL" id="MCC5599823.1"/>
    </source>
</evidence>
<dbReference type="InterPro" id="IPR008490">
    <property type="entry name" value="Transposase_InsH_N"/>
</dbReference>
<dbReference type="InterPro" id="IPR025668">
    <property type="entry name" value="Tnp_DDE_dom"/>
</dbReference>
<sequence>MSLQPEPGFPIPEETTRVAKASFPKENIYIRMRDELGIFYSDEAFTDLFPRRGQPAIAPARLALVTVMQYAEGLTDRQAADAVRSRIDWKYALGLELTDSGFDFSVLSEFRSRLIDGSQERQLLDLMLSRFVEKGLLKSPKQQRTDSTHIIAAIRTLSRLENIGETLRYALNTLASVAPNWLQTIVPNSEWYERYGRKFEDSRLPSNGEERTSLAVRIGADGFYILDAIWSELAPNWLRQIEAVEILRLVWIQQFSVENDLVKLRSADEIPPPSIIINSPYDLDARRGNKRTTIWTGYKVHLSETCDDDAPHLISYVETKPTSDRDHQVLDELHQNLAKQGIIPEKHLVDTAYIDAQLLVDSSQKYNVDLVGPAPGDSQWQSRAQKGFGLADFEIDWSQQVVRCPHDKLSSSWTNRLNLYSQPVVVARFKKSDCHNCPSRLDCTKDKTGVRTLTLRPQELHEALNEARARQQTPEFQEQYAKRSGVEGTISQATRVFGLRRCRYRGFEKTRLQHIITAAAMNLVRVWQWWTQANNFGKSISRFAALAV</sequence>
<dbReference type="NCBIfam" id="NF033551">
    <property type="entry name" value="transpos_IS1182"/>
    <property type="match status" value="1"/>
</dbReference>
<evidence type="ECO:0000259" key="2">
    <source>
        <dbReference type="Pfam" id="PF13751"/>
    </source>
</evidence>
<name>A0ABS8I6Q9_9NOSO</name>
<organism evidence="3 4">
    <name type="scientific">Nostoc favosum CHAB5714</name>
    <dbReference type="NCBI Taxonomy" id="2780399"/>
    <lineage>
        <taxon>Bacteria</taxon>
        <taxon>Bacillati</taxon>
        <taxon>Cyanobacteriota</taxon>
        <taxon>Cyanophyceae</taxon>
        <taxon>Nostocales</taxon>
        <taxon>Nostocaceae</taxon>
        <taxon>Nostoc</taxon>
        <taxon>Nostoc favosum</taxon>
    </lineage>
</organism>
<feature type="domain" description="Transposase DDE" evidence="2">
    <location>
        <begin position="404"/>
        <end position="527"/>
    </location>
</feature>
<keyword evidence="4" id="KW-1185">Reference proteome</keyword>
<feature type="domain" description="Transposase InsH N-terminal" evidence="1">
    <location>
        <begin position="20"/>
        <end position="113"/>
    </location>
</feature>
<gene>
    <name evidence="3" type="ORF">LC586_11415</name>
</gene>
<protein>
    <submittedName>
        <fullName evidence="3">IS1182 family transposase</fullName>
    </submittedName>
</protein>
<accession>A0ABS8I6Q9</accession>
<evidence type="ECO:0000259" key="1">
    <source>
        <dbReference type="Pfam" id="PF05598"/>
    </source>
</evidence>
<dbReference type="Pfam" id="PF13751">
    <property type="entry name" value="DDE_Tnp_1_6"/>
    <property type="match status" value="1"/>
</dbReference>
<comment type="caution">
    <text evidence="3">The sequence shown here is derived from an EMBL/GenBank/DDBJ whole genome shotgun (WGS) entry which is preliminary data.</text>
</comment>
<dbReference type="PANTHER" id="PTHR35604:SF2">
    <property type="entry name" value="TRANSPOSASE INSH FOR INSERTION SEQUENCE ELEMENT IS5A-RELATED"/>
    <property type="match status" value="1"/>
</dbReference>
<dbReference type="Proteomes" id="UP001199525">
    <property type="component" value="Unassembled WGS sequence"/>
</dbReference>
<dbReference type="PANTHER" id="PTHR35604">
    <property type="entry name" value="TRANSPOSASE INSH FOR INSERTION SEQUENCE ELEMENT IS5A-RELATED"/>
    <property type="match status" value="1"/>
</dbReference>
<proteinExistence type="predicted"/>